<gene>
    <name evidence="2" type="ORF">K0M31_008556</name>
</gene>
<accession>A0AA40FRJ8</accession>
<feature type="compositionally biased region" description="Gly residues" evidence="1">
    <location>
        <begin position="60"/>
        <end position="83"/>
    </location>
</feature>
<comment type="caution">
    <text evidence="2">The sequence shown here is derived from an EMBL/GenBank/DDBJ whole genome shotgun (WGS) entry which is preliminary data.</text>
</comment>
<keyword evidence="3" id="KW-1185">Reference proteome</keyword>
<name>A0AA40FRJ8_9HYME</name>
<organism evidence="2 3">
    <name type="scientific">Melipona bicolor</name>
    <dbReference type="NCBI Taxonomy" id="60889"/>
    <lineage>
        <taxon>Eukaryota</taxon>
        <taxon>Metazoa</taxon>
        <taxon>Ecdysozoa</taxon>
        <taxon>Arthropoda</taxon>
        <taxon>Hexapoda</taxon>
        <taxon>Insecta</taxon>
        <taxon>Pterygota</taxon>
        <taxon>Neoptera</taxon>
        <taxon>Endopterygota</taxon>
        <taxon>Hymenoptera</taxon>
        <taxon>Apocrita</taxon>
        <taxon>Aculeata</taxon>
        <taxon>Apoidea</taxon>
        <taxon>Anthophila</taxon>
        <taxon>Apidae</taxon>
        <taxon>Melipona</taxon>
    </lineage>
</organism>
<sequence length="113" mass="10772">MRAGTRADPGDDVVRRVFDGGAAVADTGVDAPCETTRRWVAIVTEVAAAAAAAAAATGSSSGGGSCGGGSGGGGGGGPRGGGCATSPVSMPVAVSYPPRSPVSELEISLPRER</sequence>
<protein>
    <submittedName>
        <fullName evidence="2">Uncharacterized protein</fullName>
    </submittedName>
</protein>
<proteinExistence type="predicted"/>
<dbReference type="InterPro" id="IPR020467">
    <property type="entry name" value="K_chnl_volt-dep_Kv1.4"/>
</dbReference>
<dbReference type="AlphaFoldDB" id="A0AA40FRJ8"/>
<evidence type="ECO:0000313" key="2">
    <source>
        <dbReference type="EMBL" id="KAK1123871.1"/>
    </source>
</evidence>
<dbReference type="PRINTS" id="PR01511">
    <property type="entry name" value="KV14CHANNEL"/>
</dbReference>
<evidence type="ECO:0000313" key="3">
    <source>
        <dbReference type="Proteomes" id="UP001177670"/>
    </source>
</evidence>
<evidence type="ECO:0000256" key="1">
    <source>
        <dbReference type="SAM" id="MobiDB-lite"/>
    </source>
</evidence>
<dbReference type="EMBL" id="JAHYIQ010000020">
    <property type="protein sequence ID" value="KAK1123871.1"/>
    <property type="molecule type" value="Genomic_DNA"/>
</dbReference>
<reference evidence="2" key="1">
    <citation type="submission" date="2021-10" db="EMBL/GenBank/DDBJ databases">
        <title>Melipona bicolor Genome sequencing and assembly.</title>
        <authorList>
            <person name="Araujo N.S."/>
            <person name="Arias M.C."/>
        </authorList>
    </citation>
    <scope>NUCLEOTIDE SEQUENCE</scope>
    <source>
        <strain evidence="2">USP_2M_L1-L4_2017</strain>
        <tissue evidence="2">Whole body</tissue>
    </source>
</reference>
<dbReference type="Proteomes" id="UP001177670">
    <property type="component" value="Unassembled WGS sequence"/>
</dbReference>
<feature type="region of interest" description="Disordered" evidence="1">
    <location>
        <begin position="53"/>
        <end position="113"/>
    </location>
</feature>